<comment type="caution">
    <text evidence="2">The sequence shown here is derived from an EMBL/GenBank/DDBJ whole genome shotgun (WGS) entry which is preliminary data.</text>
</comment>
<dbReference type="SMART" id="SM00530">
    <property type="entry name" value="HTH_XRE"/>
    <property type="match status" value="1"/>
</dbReference>
<dbReference type="InterPro" id="IPR010982">
    <property type="entry name" value="Lambda_DNA-bd_dom_sf"/>
</dbReference>
<proteinExistence type="predicted"/>
<keyword evidence="3" id="KW-1185">Reference proteome</keyword>
<dbReference type="RefSeq" id="WP_209908060.1">
    <property type="nucleotide sequence ID" value="NZ_BAAAMI010000008.1"/>
</dbReference>
<dbReference type="EMBL" id="JAGIOE010000001">
    <property type="protein sequence ID" value="MBP2374903.1"/>
    <property type="molecule type" value="Genomic_DNA"/>
</dbReference>
<dbReference type="SUPFAM" id="SSF47413">
    <property type="entry name" value="lambda repressor-like DNA-binding domains"/>
    <property type="match status" value="1"/>
</dbReference>
<dbReference type="CDD" id="cd00093">
    <property type="entry name" value="HTH_XRE"/>
    <property type="match status" value="1"/>
</dbReference>
<evidence type="ECO:0000259" key="1">
    <source>
        <dbReference type="PROSITE" id="PS50943"/>
    </source>
</evidence>
<gene>
    <name evidence="2" type="ORF">JOF46_002815</name>
</gene>
<sequence>MDTVSALALDIRRARKDAGLAQGELADLAEVSERTVRALETATGNPSLRAVASVLNVLGLKIGVGR</sequence>
<name>A0ABS4WG39_9MICC</name>
<evidence type="ECO:0000313" key="2">
    <source>
        <dbReference type="EMBL" id="MBP2374903.1"/>
    </source>
</evidence>
<keyword evidence="2" id="KW-0238">DNA-binding</keyword>
<dbReference type="PROSITE" id="PS50943">
    <property type="entry name" value="HTH_CROC1"/>
    <property type="match status" value="1"/>
</dbReference>
<protein>
    <submittedName>
        <fullName evidence="2">DNA-binding XRE family transcriptional regulator</fullName>
    </submittedName>
</protein>
<accession>A0ABS4WG39</accession>
<dbReference type="Pfam" id="PF01381">
    <property type="entry name" value="HTH_3"/>
    <property type="match status" value="1"/>
</dbReference>
<feature type="domain" description="HTH cro/C1-type" evidence="1">
    <location>
        <begin position="11"/>
        <end position="65"/>
    </location>
</feature>
<dbReference type="Gene3D" id="1.10.260.40">
    <property type="entry name" value="lambda repressor-like DNA-binding domains"/>
    <property type="match status" value="1"/>
</dbReference>
<reference evidence="2 3" key="1">
    <citation type="submission" date="2021-03" db="EMBL/GenBank/DDBJ databases">
        <title>Sequencing the genomes of 1000 actinobacteria strains.</title>
        <authorList>
            <person name="Klenk H.-P."/>
        </authorList>
    </citation>
    <scope>NUCLEOTIDE SEQUENCE [LARGE SCALE GENOMIC DNA]</scope>
    <source>
        <strain evidence="2 3">DSM 15454</strain>
    </source>
</reference>
<dbReference type="Proteomes" id="UP000766570">
    <property type="component" value="Unassembled WGS sequence"/>
</dbReference>
<dbReference type="GO" id="GO:0003677">
    <property type="term" value="F:DNA binding"/>
    <property type="evidence" value="ECO:0007669"/>
    <property type="project" value="UniProtKB-KW"/>
</dbReference>
<organism evidence="2 3">
    <name type="scientific">Paeniglutamicibacter psychrophenolicus</name>
    <dbReference type="NCBI Taxonomy" id="257454"/>
    <lineage>
        <taxon>Bacteria</taxon>
        <taxon>Bacillati</taxon>
        <taxon>Actinomycetota</taxon>
        <taxon>Actinomycetes</taxon>
        <taxon>Micrococcales</taxon>
        <taxon>Micrococcaceae</taxon>
        <taxon>Paeniglutamicibacter</taxon>
    </lineage>
</organism>
<evidence type="ECO:0000313" key="3">
    <source>
        <dbReference type="Proteomes" id="UP000766570"/>
    </source>
</evidence>
<dbReference type="InterPro" id="IPR001387">
    <property type="entry name" value="Cro/C1-type_HTH"/>
</dbReference>